<protein>
    <submittedName>
        <fullName evidence="2">Uncharacterized protein</fullName>
    </submittedName>
</protein>
<comment type="caution">
    <text evidence="2">The sequence shown here is derived from an EMBL/GenBank/DDBJ whole genome shotgun (WGS) entry which is preliminary data.</text>
</comment>
<gene>
    <name evidence="2" type="ORF">ElyMa_006049600</name>
</gene>
<organism evidence="2 3">
    <name type="scientific">Elysia marginata</name>
    <dbReference type="NCBI Taxonomy" id="1093978"/>
    <lineage>
        <taxon>Eukaryota</taxon>
        <taxon>Metazoa</taxon>
        <taxon>Spiralia</taxon>
        <taxon>Lophotrochozoa</taxon>
        <taxon>Mollusca</taxon>
        <taxon>Gastropoda</taxon>
        <taxon>Heterobranchia</taxon>
        <taxon>Euthyneura</taxon>
        <taxon>Panpulmonata</taxon>
        <taxon>Sacoglossa</taxon>
        <taxon>Placobranchoidea</taxon>
        <taxon>Plakobranchidae</taxon>
        <taxon>Elysia</taxon>
    </lineage>
</organism>
<evidence type="ECO:0000313" key="2">
    <source>
        <dbReference type="EMBL" id="GFR86315.1"/>
    </source>
</evidence>
<sequence>MPNEGRRIPGGYGRCLHSGTKSTHELIRSRASESPLNATQPVATGYGEIKSIDGTFWWRFKVLGLRTCRRRQIKSTLTTRTVPYWKTPWFLPLIFELLKTL</sequence>
<evidence type="ECO:0000256" key="1">
    <source>
        <dbReference type="SAM" id="MobiDB-lite"/>
    </source>
</evidence>
<keyword evidence="3" id="KW-1185">Reference proteome</keyword>
<reference evidence="2 3" key="1">
    <citation type="journal article" date="2021" name="Elife">
        <title>Chloroplast acquisition without the gene transfer in kleptoplastic sea slugs, Plakobranchus ocellatus.</title>
        <authorList>
            <person name="Maeda T."/>
            <person name="Takahashi S."/>
            <person name="Yoshida T."/>
            <person name="Shimamura S."/>
            <person name="Takaki Y."/>
            <person name="Nagai Y."/>
            <person name="Toyoda A."/>
            <person name="Suzuki Y."/>
            <person name="Arimoto A."/>
            <person name="Ishii H."/>
            <person name="Satoh N."/>
            <person name="Nishiyama T."/>
            <person name="Hasebe M."/>
            <person name="Maruyama T."/>
            <person name="Minagawa J."/>
            <person name="Obokata J."/>
            <person name="Shigenobu S."/>
        </authorList>
    </citation>
    <scope>NUCLEOTIDE SEQUENCE [LARGE SCALE GENOMIC DNA]</scope>
</reference>
<evidence type="ECO:0000313" key="3">
    <source>
        <dbReference type="Proteomes" id="UP000762676"/>
    </source>
</evidence>
<feature type="compositionally biased region" description="Basic and acidic residues" evidence="1">
    <location>
        <begin position="22"/>
        <end position="31"/>
    </location>
</feature>
<accession>A0AAV4GPL6</accession>
<dbReference type="AlphaFoldDB" id="A0AAV4GPL6"/>
<name>A0AAV4GPL6_9GAST</name>
<dbReference type="Proteomes" id="UP000762676">
    <property type="component" value="Unassembled WGS sequence"/>
</dbReference>
<dbReference type="EMBL" id="BMAT01012117">
    <property type="protein sequence ID" value="GFR86315.1"/>
    <property type="molecule type" value="Genomic_DNA"/>
</dbReference>
<feature type="region of interest" description="Disordered" evidence="1">
    <location>
        <begin position="1"/>
        <end position="39"/>
    </location>
</feature>
<proteinExistence type="predicted"/>